<evidence type="ECO:0000313" key="1">
    <source>
        <dbReference type="EMBL" id="RAJ76763.1"/>
    </source>
</evidence>
<dbReference type="Proteomes" id="UP000249819">
    <property type="component" value="Unassembled WGS sequence"/>
</dbReference>
<reference evidence="1 2" key="1">
    <citation type="submission" date="2018-06" db="EMBL/GenBank/DDBJ databases">
        <title>Genomic Encyclopedia of Archaeal and Bacterial Type Strains, Phase II (KMG-II): from individual species to whole genera.</title>
        <authorList>
            <person name="Goeker M."/>
        </authorList>
    </citation>
    <scope>NUCLEOTIDE SEQUENCE [LARGE SCALE GENOMIC DNA]</scope>
    <source>
        <strain evidence="1 2">DSM 29821</strain>
    </source>
</reference>
<accession>A0A327VNU1</accession>
<proteinExistence type="predicted"/>
<evidence type="ECO:0000313" key="2">
    <source>
        <dbReference type="Proteomes" id="UP000249819"/>
    </source>
</evidence>
<dbReference type="AlphaFoldDB" id="A0A327VNU1"/>
<organism evidence="1 2">
    <name type="scientific">Chitinophaga dinghuensis</name>
    <dbReference type="NCBI Taxonomy" id="1539050"/>
    <lineage>
        <taxon>Bacteria</taxon>
        <taxon>Pseudomonadati</taxon>
        <taxon>Bacteroidota</taxon>
        <taxon>Chitinophagia</taxon>
        <taxon>Chitinophagales</taxon>
        <taxon>Chitinophagaceae</taxon>
        <taxon>Chitinophaga</taxon>
    </lineage>
</organism>
<dbReference type="RefSeq" id="WP_111594465.1">
    <property type="nucleotide sequence ID" value="NZ_QLMA01000008.1"/>
</dbReference>
<dbReference type="EMBL" id="QLMA01000008">
    <property type="protein sequence ID" value="RAJ76763.1"/>
    <property type="molecule type" value="Genomic_DNA"/>
</dbReference>
<comment type="caution">
    <text evidence="1">The sequence shown here is derived from an EMBL/GenBank/DDBJ whole genome shotgun (WGS) entry which is preliminary data.</text>
</comment>
<dbReference type="OrthoDB" id="9841530at2"/>
<keyword evidence="2" id="KW-1185">Reference proteome</keyword>
<name>A0A327VNU1_9BACT</name>
<gene>
    <name evidence="1" type="ORF">CLV59_108284</name>
</gene>
<sequence>MNEKLEQFTSILNAYNTIYKNSAGADDWFSKQKTVAEKVKKDLEWNLLNDEQKREFRLQKVMHLLNFMEKHNEDLDRLKYEQLLCIWDEQLYATIDKLAALLQSETDPAEQESLFRLHAMFLVEKHLINAEREFVLKPIHNDYYVMMDVMDWFQKSKYAEKLGVANLRQLFHDMYRHWERRPYKEIE</sequence>
<protein>
    <submittedName>
        <fullName evidence="1">Uncharacterized protein</fullName>
    </submittedName>
</protein>